<reference evidence="4 5" key="1">
    <citation type="submission" date="2020-09" db="EMBL/GenBank/DDBJ databases">
        <title>Development of specific Francisella tularensis PCR assay based on in-depth characterization of family Francisellaceae.</title>
        <authorList>
            <person name="Ohrman C."/>
            <person name="Sahl J."/>
            <person name="Sjodin A."/>
            <person name="Uneklint I."/>
            <person name="Ballard R."/>
            <person name="Karlsson L."/>
            <person name="Mcdonough R."/>
            <person name="Sundell D."/>
            <person name="Soria K."/>
            <person name="Brindeflk B."/>
            <person name="Vallesi A."/>
            <person name="Ramirez-Paredes J.G."/>
            <person name="Colquhoun D."/>
            <person name="Myrtennas K."/>
            <person name="Birdsell D."/>
            <person name="Johansson A."/>
            <person name="Wagner D."/>
            <person name="Forsman M."/>
        </authorList>
    </citation>
    <scope>NUCLEOTIDE SEQUENCE [LARGE SCALE GENOMIC DNA]</scope>
    <source>
        <strain evidence="4 5">FSC1140</strain>
    </source>
</reference>
<organism evidence="4 5">
    <name type="scientific">Francisella noatunensis</name>
    <dbReference type="NCBI Taxonomy" id="657445"/>
    <lineage>
        <taxon>Bacteria</taxon>
        <taxon>Pseudomonadati</taxon>
        <taxon>Pseudomonadota</taxon>
        <taxon>Gammaproteobacteria</taxon>
        <taxon>Thiotrichales</taxon>
        <taxon>Francisellaceae</taxon>
        <taxon>Francisella</taxon>
    </lineage>
</organism>
<dbReference type="Pfam" id="PF00155">
    <property type="entry name" value="Aminotran_1_2"/>
    <property type="match status" value="1"/>
</dbReference>
<dbReference type="PANTHER" id="PTHR13693:SF3">
    <property type="entry name" value="LD36009P"/>
    <property type="match status" value="1"/>
</dbReference>
<evidence type="ECO:0000256" key="2">
    <source>
        <dbReference type="ARBA" id="ARBA00022679"/>
    </source>
</evidence>
<sequence length="429" mass="47640">MAKKLFGNLSQVKSRVLQTQTTLEDLSEQKADYDFRAHPLYQELQYMRETVKKIGIADPLYRNYQGVAGAKINYAARELINYSSYNYLGLNGDPRTIQAVTEVLAEEGTTVSASRIVAGQRVIHQKLEDKLAELYQTEDAIVFVSGHATNVSVISCLTHDKSLILYDQLAHNSIIQGVKLSVAKAIGFRHNDINHLSQLLQLNAHKYEQIFVVVEGLYSMDGDIPNLPEIIKLKKEYGAILMVDEAHGLGVLGKTGKGIFEHYNLSPKEVDIWMGTLSKTLCSCGGYIAANNVIIDILRHYAPGLVYSVGLSPANTVAAISSLELMLAEPDRVNRLHDNSEYLLTQLKNYGLDTGNSIGRAIIPVIVGSSCNAVALSNKLFDDYNINAMPIMYPAVEERKARLRFFISSEHAKEQLDYTVECLKQNIAL</sequence>
<name>A0A9Q2KXT6_9GAMM</name>
<evidence type="ECO:0000259" key="3">
    <source>
        <dbReference type="Pfam" id="PF00155"/>
    </source>
</evidence>
<dbReference type="RefSeq" id="WP_159184445.1">
    <property type="nucleotide sequence ID" value="NZ_JACVJL010000159.1"/>
</dbReference>
<dbReference type="EMBL" id="JACVKN010000168">
    <property type="protein sequence ID" value="MBK2065554.1"/>
    <property type="molecule type" value="Genomic_DNA"/>
</dbReference>
<dbReference type="Gene3D" id="3.40.640.10">
    <property type="entry name" value="Type I PLP-dependent aspartate aminotransferase-like (Major domain)"/>
    <property type="match status" value="1"/>
</dbReference>
<dbReference type="InterPro" id="IPR004839">
    <property type="entry name" value="Aminotransferase_I/II_large"/>
</dbReference>
<dbReference type="InterPro" id="IPR015421">
    <property type="entry name" value="PyrdxlP-dep_Trfase_major"/>
</dbReference>
<dbReference type="Gene3D" id="3.90.1150.10">
    <property type="entry name" value="Aspartate Aminotransferase, domain 1"/>
    <property type="match status" value="1"/>
</dbReference>
<evidence type="ECO:0000313" key="4">
    <source>
        <dbReference type="EMBL" id="MBK2065554.1"/>
    </source>
</evidence>
<protein>
    <submittedName>
        <fullName evidence="4">Aminotransferase class I/II-fold pyridoxal phosphate-dependent enzyme</fullName>
    </submittedName>
</protein>
<dbReference type="GeneID" id="93255169"/>
<dbReference type="InterPro" id="IPR050087">
    <property type="entry name" value="AON_synthase_class-II"/>
</dbReference>
<dbReference type="GO" id="GO:0008483">
    <property type="term" value="F:transaminase activity"/>
    <property type="evidence" value="ECO:0007669"/>
    <property type="project" value="UniProtKB-KW"/>
</dbReference>
<gene>
    <name evidence="4" type="ORF">IB647_08065</name>
</gene>
<dbReference type="PANTHER" id="PTHR13693">
    <property type="entry name" value="CLASS II AMINOTRANSFERASE/8-AMINO-7-OXONONANOATE SYNTHASE"/>
    <property type="match status" value="1"/>
</dbReference>
<proteinExistence type="predicted"/>
<dbReference type="Proteomes" id="UP000701999">
    <property type="component" value="Unassembled WGS sequence"/>
</dbReference>
<dbReference type="InterPro" id="IPR015424">
    <property type="entry name" value="PyrdxlP-dep_Trfase"/>
</dbReference>
<dbReference type="GO" id="GO:0030170">
    <property type="term" value="F:pyridoxal phosphate binding"/>
    <property type="evidence" value="ECO:0007669"/>
    <property type="project" value="InterPro"/>
</dbReference>
<dbReference type="InterPro" id="IPR015422">
    <property type="entry name" value="PyrdxlP-dep_Trfase_small"/>
</dbReference>
<comment type="caution">
    <text evidence="4">The sequence shown here is derived from an EMBL/GenBank/DDBJ whole genome shotgun (WGS) entry which is preliminary data.</text>
</comment>
<comment type="cofactor">
    <cofactor evidence="1">
        <name>pyridoxal 5'-phosphate</name>
        <dbReference type="ChEBI" id="CHEBI:597326"/>
    </cofactor>
</comment>
<evidence type="ECO:0000256" key="1">
    <source>
        <dbReference type="ARBA" id="ARBA00001933"/>
    </source>
</evidence>
<dbReference type="AlphaFoldDB" id="A0A9Q2KXT6"/>
<evidence type="ECO:0000313" key="5">
    <source>
        <dbReference type="Proteomes" id="UP000701999"/>
    </source>
</evidence>
<dbReference type="CDD" id="cd06454">
    <property type="entry name" value="KBL_like"/>
    <property type="match status" value="1"/>
</dbReference>
<keyword evidence="2" id="KW-0808">Transferase</keyword>
<accession>A0A9Q2KXT6</accession>
<dbReference type="SUPFAM" id="SSF53383">
    <property type="entry name" value="PLP-dependent transferases"/>
    <property type="match status" value="1"/>
</dbReference>
<feature type="domain" description="Aminotransferase class I/classII large" evidence="3">
    <location>
        <begin position="78"/>
        <end position="421"/>
    </location>
</feature>
<keyword evidence="5" id="KW-1185">Reference proteome</keyword>
<keyword evidence="4" id="KW-0032">Aminotransferase</keyword>